<dbReference type="EMBL" id="PIPO01000004">
    <property type="protein sequence ID" value="RUO32448.1"/>
    <property type="molecule type" value="Genomic_DNA"/>
</dbReference>
<evidence type="ECO:0000256" key="6">
    <source>
        <dbReference type="SAM" id="SignalP"/>
    </source>
</evidence>
<evidence type="ECO:0000256" key="2">
    <source>
        <dbReference type="ARBA" id="ARBA00022729"/>
    </source>
</evidence>
<evidence type="ECO:0000256" key="4">
    <source>
        <dbReference type="ARBA" id="ARBA00023295"/>
    </source>
</evidence>
<dbReference type="AlphaFoldDB" id="A0A432WF99"/>
<reference evidence="8 9" key="1">
    <citation type="journal article" date="2011" name="Front. Microbiol.">
        <title>Genomic signatures of strain selection and enhancement in Bacillus atrophaeus var. globigii, a historical biowarfare simulant.</title>
        <authorList>
            <person name="Gibbons H.S."/>
            <person name="Broomall S.M."/>
            <person name="McNew L.A."/>
            <person name="Daligault H."/>
            <person name="Chapman C."/>
            <person name="Bruce D."/>
            <person name="Karavis M."/>
            <person name="Krepps M."/>
            <person name="McGregor P.A."/>
            <person name="Hong C."/>
            <person name="Park K.H."/>
            <person name="Akmal A."/>
            <person name="Feldman A."/>
            <person name="Lin J.S."/>
            <person name="Chang W.E."/>
            <person name="Higgs B.W."/>
            <person name="Demirev P."/>
            <person name="Lindquist J."/>
            <person name="Liem A."/>
            <person name="Fochler E."/>
            <person name="Read T.D."/>
            <person name="Tapia R."/>
            <person name="Johnson S."/>
            <person name="Bishop-Lilly K.A."/>
            <person name="Detter C."/>
            <person name="Han C."/>
            <person name="Sozhamannan S."/>
            <person name="Rosenzweig C.N."/>
            <person name="Skowronski E.W."/>
        </authorList>
    </citation>
    <scope>NUCLEOTIDE SEQUENCE [LARGE SCALE GENOMIC DNA]</scope>
    <source>
        <strain evidence="8 9">Y4G10-17</strain>
    </source>
</reference>
<dbReference type="GO" id="GO:0004553">
    <property type="term" value="F:hydrolase activity, hydrolyzing O-glycosyl compounds"/>
    <property type="evidence" value="ECO:0007669"/>
    <property type="project" value="InterPro"/>
</dbReference>
<evidence type="ECO:0000256" key="1">
    <source>
        <dbReference type="ARBA" id="ARBA00009865"/>
    </source>
</evidence>
<gene>
    <name evidence="8" type="ORF">CWE14_09885</name>
</gene>
<dbReference type="CDD" id="cd00161">
    <property type="entry name" value="beta-trefoil_Ricin-like"/>
    <property type="match status" value="1"/>
</dbReference>
<dbReference type="GO" id="GO:0005975">
    <property type="term" value="P:carbohydrate metabolic process"/>
    <property type="evidence" value="ECO:0007669"/>
    <property type="project" value="InterPro"/>
</dbReference>
<sequence length="589" mass="64874">MALGRFALSTLNTLIIAGCLIPMFSVYAASDTQSTFANPIYENGADPWLEYFDGNYYLTTTTWTSQLVMRKSPTLAGLADAEPVYLWSETDPARCCNFWAYEFHRLQGPEGYRWYMMFTSGRQEDLGGQHLTVLESAGDDPMGPYTMKGSPMPDSWNIDGNYLEHNGTLYLLWSEWINPNSDDEAQLNWIAEMENPWTVVGEAKVLTRPEYDWERSGRAVTEAAQTLQKDGRTFVVYSASYCDTPDYKLGLLELVGDDPLNPDHWEKNPEPVFERGNGVYGPGHNGFFSSPDGTEDWLIYHGNNSESDGCGPSRALRAQPHTWNDDGTPNFGEPIADGVEMDAPSGEDGPFTVTPQGASLVIRDAETEQCLASANSTSECSGQHAWVVDPVGQGLFRLANADGEFLTSGECGDSNQPWVNQNCQMWQISTDDNGYLTFKNQQSDTELQGDWQISTSEPVVMLSRQSGKVANLVDDALVQHNWVNQGQQHWHIQNADQGFVNLVNQDSEQCLAIADNSLAAGAAVTTGDCASDAGQWRIQFHTSGAVEVISRHSGLTLDVASCGLAEGTPINQAPANGTLCQHFYLRQVQ</sequence>
<evidence type="ECO:0000259" key="7">
    <source>
        <dbReference type="Pfam" id="PF14200"/>
    </source>
</evidence>
<dbReference type="Gene3D" id="2.80.10.50">
    <property type="match status" value="1"/>
</dbReference>
<dbReference type="PROSITE" id="PS51257">
    <property type="entry name" value="PROKAR_LIPOPROTEIN"/>
    <property type="match status" value="1"/>
</dbReference>
<keyword evidence="9" id="KW-1185">Reference proteome</keyword>
<evidence type="ECO:0000313" key="9">
    <source>
        <dbReference type="Proteomes" id="UP000287823"/>
    </source>
</evidence>
<dbReference type="PANTHER" id="PTHR43817:SF1">
    <property type="entry name" value="HYDROLASE, FAMILY 43, PUTATIVE (AFU_ORTHOLOGUE AFUA_3G01660)-RELATED"/>
    <property type="match status" value="1"/>
</dbReference>
<protein>
    <submittedName>
        <fullName evidence="8">Alpha-L-arabinofuranosidase</fullName>
    </submittedName>
</protein>
<dbReference type="InterPro" id="IPR023296">
    <property type="entry name" value="Glyco_hydro_beta-prop_sf"/>
</dbReference>
<dbReference type="Pfam" id="PF14200">
    <property type="entry name" value="RicinB_lectin_2"/>
    <property type="match status" value="1"/>
</dbReference>
<dbReference type="Gene3D" id="2.115.10.20">
    <property type="entry name" value="Glycosyl hydrolase domain, family 43"/>
    <property type="match status" value="1"/>
</dbReference>
<dbReference type="PROSITE" id="PS50231">
    <property type="entry name" value="RICIN_B_LECTIN"/>
    <property type="match status" value="1"/>
</dbReference>
<feature type="signal peptide" evidence="6">
    <location>
        <begin position="1"/>
        <end position="28"/>
    </location>
</feature>
<keyword evidence="3 5" id="KW-0378">Hydrolase</keyword>
<accession>A0A432WF99</accession>
<proteinExistence type="inferred from homology"/>
<keyword evidence="4 5" id="KW-0326">Glycosidase</keyword>
<dbReference type="CDD" id="cd18820">
    <property type="entry name" value="GH43_LbAraf43-like"/>
    <property type="match status" value="1"/>
</dbReference>
<feature type="domain" description="Ricin B lectin" evidence="7">
    <location>
        <begin position="451"/>
        <end position="525"/>
    </location>
</feature>
<dbReference type="Pfam" id="PF04616">
    <property type="entry name" value="Glyco_hydro_43"/>
    <property type="match status" value="1"/>
</dbReference>
<organism evidence="8 9">
    <name type="scientific">Aliidiomarina soli</name>
    <dbReference type="NCBI Taxonomy" id="1928574"/>
    <lineage>
        <taxon>Bacteria</taxon>
        <taxon>Pseudomonadati</taxon>
        <taxon>Pseudomonadota</taxon>
        <taxon>Gammaproteobacteria</taxon>
        <taxon>Alteromonadales</taxon>
        <taxon>Idiomarinaceae</taxon>
        <taxon>Aliidiomarina</taxon>
    </lineage>
</organism>
<dbReference type="InterPro" id="IPR000772">
    <property type="entry name" value="Ricin_B_lectin"/>
</dbReference>
<dbReference type="SUPFAM" id="SSF75005">
    <property type="entry name" value="Arabinanase/levansucrase/invertase"/>
    <property type="match status" value="1"/>
</dbReference>
<evidence type="ECO:0000256" key="5">
    <source>
        <dbReference type="RuleBase" id="RU361187"/>
    </source>
</evidence>
<keyword evidence="2 6" id="KW-0732">Signal</keyword>
<comment type="caution">
    <text evidence="8">The sequence shown here is derived from an EMBL/GenBank/DDBJ whole genome shotgun (WGS) entry which is preliminary data.</text>
</comment>
<name>A0A432WF99_9GAMM</name>
<dbReference type="SUPFAM" id="SSF50370">
    <property type="entry name" value="Ricin B-like lectins"/>
    <property type="match status" value="1"/>
</dbReference>
<dbReference type="InterPro" id="IPR006710">
    <property type="entry name" value="Glyco_hydro_43"/>
</dbReference>
<evidence type="ECO:0000256" key="3">
    <source>
        <dbReference type="ARBA" id="ARBA00022801"/>
    </source>
</evidence>
<dbReference type="InterPro" id="IPR035992">
    <property type="entry name" value="Ricin_B-like_lectins"/>
</dbReference>
<dbReference type="Proteomes" id="UP000287823">
    <property type="component" value="Unassembled WGS sequence"/>
</dbReference>
<feature type="chain" id="PRO_5019422150" evidence="6">
    <location>
        <begin position="29"/>
        <end position="589"/>
    </location>
</feature>
<dbReference type="PANTHER" id="PTHR43817">
    <property type="entry name" value="GLYCOSYL HYDROLASE"/>
    <property type="match status" value="1"/>
</dbReference>
<evidence type="ECO:0000313" key="8">
    <source>
        <dbReference type="EMBL" id="RUO32448.1"/>
    </source>
</evidence>
<comment type="similarity">
    <text evidence="1 5">Belongs to the glycosyl hydrolase 43 family.</text>
</comment>